<dbReference type="PANTHER" id="PTHR36766">
    <property type="entry name" value="PLANT BROAD-SPECTRUM MILDEW RESISTANCE PROTEIN RPW8"/>
    <property type="match status" value="1"/>
</dbReference>
<feature type="domain" description="Disease resistance protein At4g27190-like leucine-rich repeats" evidence="2">
    <location>
        <begin position="71"/>
        <end position="196"/>
    </location>
</feature>
<dbReference type="Proteomes" id="UP000233551">
    <property type="component" value="Unassembled WGS sequence"/>
</dbReference>
<name>A0A2I0HZI6_PUNGR</name>
<dbReference type="Pfam" id="PF23247">
    <property type="entry name" value="LRR_RPS2"/>
    <property type="match status" value="1"/>
</dbReference>
<reference evidence="3 4" key="1">
    <citation type="submission" date="2017-11" db="EMBL/GenBank/DDBJ databases">
        <title>De-novo sequencing of pomegranate (Punica granatum L.) genome.</title>
        <authorList>
            <person name="Akparov Z."/>
            <person name="Amiraslanov A."/>
            <person name="Hajiyeva S."/>
            <person name="Abbasov M."/>
            <person name="Kaur K."/>
            <person name="Hamwieh A."/>
            <person name="Solovyev V."/>
            <person name="Salamov A."/>
            <person name="Braich B."/>
            <person name="Kosarev P."/>
            <person name="Mahmoud A."/>
            <person name="Hajiyev E."/>
            <person name="Babayeva S."/>
            <person name="Izzatullayeva V."/>
            <person name="Mammadov A."/>
            <person name="Mammadov A."/>
            <person name="Sharifova S."/>
            <person name="Ojaghi J."/>
            <person name="Eynullazada K."/>
            <person name="Bayramov B."/>
            <person name="Abdulazimova A."/>
            <person name="Shahmuradov I."/>
        </authorList>
    </citation>
    <scope>NUCLEOTIDE SEQUENCE [LARGE SCALE GENOMIC DNA]</scope>
    <source>
        <strain evidence="4">cv. AG2017</strain>
        <tissue evidence="3">Leaf</tissue>
    </source>
</reference>
<gene>
    <name evidence="3" type="ORF">CRG98_042456</name>
</gene>
<dbReference type="InterPro" id="IPR032675">
    <property type="entry name" value="LRR_dom_sf"/>
</dbReference>
<dbReference type="STRING" id="22663.A0A2I0HZI6"/>
<dbReference type="EMBL" id="PGOL01004548">
    <property type="protein sequence ID" value="PKI37121.1"/>
    <property type="molecule type" value="Genomic_DNA"/>
</dbReference>
<sequence length="224" mass="25511">MGLTVTSIKLAEQLLRDASLSQDPTPVLTVAPIPPSRGTMTVSFKSLSTLTYILFSGMKDAEDLPVKLFRSLPSLQSLVIRHCHRLKALPVRAILRYLPSLEILEISSCKELDLSMDEDSHDGVGEGMPNLQSGEPTKLQELEFQAIPKMKTLPWWIQHLTNLEELRILFCSNLKALPEWFPNLTSLKQLEVFRCGKELKRRCRRNTGEDWAKICHIQYVDVRN</sequence>
<evidence type="ECO:0000313" key="4">
    <source>
        <dbReference type="Proteomes" id="UP000233551"/>
    </source>
</evidence>
<dbReference type="PANTHER" id="PTHR36766:SF40">
    <property type="entry name" value="DISEASE RESISTANCE PROTEIN RGA3"/>
    <property type="match status" value="1"/>
</dbReference>
<dbReference type="Gene3D" id="3.80.10.10">
    <property type="entry name" value="Ribonuclease Inhibitor"/>
    <property type="match status" value="2"/>
</dbReference>
<organism evidence="3 4">
    <name type="scientific">Punica granatum</name>
    <name type="common">Pomegranate</name>
    <dbReference type="NCBI Taxonomy" id="22663"/>
    <lineage>
        <taxon>Eukaryota</taxon>
        <taxon>Viridiplantae</taxon>
        <taxon>Streptophyta</taxon>
        <taxon>Embryophyta</taxon>
        <taxon>Tracheophyta</taxon>
        <taxon>Spermatophyta</taxon>
        <taxon>Magnoliopsida</taxon>
        <taxon>eudicotyledons</taxon>
        <taxon>Gunneridae</taxon>
        <taxon>Pentapetalae</taxon>
        <taxon>rosids</taxon>
        <taxon>malvids</taxon>
        <taxon>Myrtales</taxon>
        <taxon>Lythraceae</taxon>
        <taxon>Punica</taxon>
    </lineage>
</organism>
<proteinExistence type="predicted"/>
<dbReference type="GO" id="GO:0006952">
    <property type="term" value="P:defense response"/>
    <property type="evidence" value="ECO:0007669"/>
    <property type="project" value="UniProtKB-KW"/>
</dbReference>
<accession>A0A2I0HZI6</accession>
<dbReference type="AlphaFoldDB" id="A0A2I0HZI6"/>
<comment type="caution">
    <text evidence="3">The sequence shown here is derived from an EMBL/GenBank/DDBJ whole genome shotgun (WGS) entry which is preliminary data.</text>
</comment>
<evidence type="ECO:0000313" key="3">
    <source>
        <dbReference type="EMBL" id="PKI37121.1"/>
    </source>
</evidence>
<dbReference type="SUPFAM" id="SSF52047">
    <property type="entry name" value="RNI-like"/>
    <property type="match status" value="1"/>
</dbReference>
<keyword evidence="1" id="KW-0611">Plant defense</keyword>
<protein>
    <recommendedName>
        <fullName evidence="2">Disease resistance protein At4g27190-like leucine-rich repeats domain-containing protein</fullName>
    </recommendedName>
</protein>
<evidence type="ECO:0000256" key="1">
    <source>
        <dbReference type="ARBA" id="ARBA00022821"/>
    </source>
</evidence>
<keyword evidence="4" id="KW-1185">Reference proteome</keyword>
<dbReference type="InterPro" id="IPR057135">
    <property type="entry name" value="At4g27190-like_LRR"/>
</dbReference>
<evidence type="ECO:0000259" key="2">
    <source>
        <dbReference type="Pfam" id="PF23247"/>
    </source>
</evidence>